<name>A0A819HNI0_9BILA</name>
<dbReference type="Proteomes" id="UP000663866">
    <property type="component" value="Unassembled WGS sequence"/>
</dbReference>
<dbReference type="Proteomes" id="UP000663887">
    <property type="component" value="Unassembled WGS sequence"/>
</dbReference>
<evidence type="ECO:0000313" key="5">
    <source>
        <dbReference type="EMBL" id="CAF5025694.1"/>
    </source>
</evidence>
<evidence type="ECO:0000313" key="1">
    <source>
        <dbReference type="EMBL" id="CAF1994184.1"/>
    </source>
</evidence>
<evidence type="ECO:0000313" key="4">
    <source>
        <dbReference type="EMBL" id="CAF4297360.1"/>
    </source>
</evidence>
<gene>
    <name evidence="5" type="ORF">BYL167_LOCUS56090</name>
    <name evidence="3" type="ORF">OVN521_LOCUS9604</name>
    <name evidence="4" type="ORF">UXM345_LOCUS33216</name>
    <name evidence="2" type="ORF">WKI299_LOCUS4720</name>
    <name evidence="1" type="ORF">XDN619_LOCUS3010</name>
</gene>
<keyword evidence="6" id="KW-1185">Reference proteome</keyword>
<evidence type="ECO:0000313" key="2">
    <source>
        <dbReference type="EMBL" id="CAF2000047.1"/>
    </source>
</evidence>
<dbReference type="EMBL" id="CAJNRF010001192">
    <property type="protein sequence ID" value="CAF2000047.1"/>
    <property type="molecule type" value="Genomic_DNA"/>
</dbReference>
<dbReference type="AlphaFoldDB" id="A0A819HNI0"/>
<proteinExistence type="predicted"/>
<protein>
    <submittedName>
        <fullName evidence="3">Uncharacterized protein</fullName>
    </submittedName>
</protein>
<sequence>MGRLWKTIDEDILTENDLMSLAKCHNVSVYRKERFKKYDTVTFRYSQYKRFTKCQYQGKTKVFHDGIYQIFCSQHHEHESLENSIVPLEIRSVIRDLALNGLNVGQIRKTMEVLHPVISLL</sequence>
<dbReference type="EMBL" id="CAJNRG010000312">
    <property type="protein sequence ID" value="CAF1994184.1"/>
    <property type="molecule type" value="Genomic_DNA"/>
</dbReference>
<dbReference type="EMBL" id="CAJOBG010001176">
    <property type="protein sequence ID" value="CAF3902823.1"/>
    <property type="molecule type" value="Genomic_DNA"/>
</dbReference>
<comment type="caution">
    <text evidence="3">The sequence shown here is derived from an EMBL/GenBank/DDBJ whole genome shotgun (WGS) entry which is preliminary data.</text>
</comment>
<dbReference type="EMBL" id="CAJOBH010217746">
    <property type="protein sequence ID" value="CAF5025694.1"/>
    <property type="molecule type" value="Genomic_DNA"/>
</dbReference>
<dbReference type="Proteomes" id="UP000663842">
    <property type="component" value="Unassembled WGS sequence"/>
</dbReference>
<organism evidence="3 6">
    <name type="scientific">Rotaria magnacalcarata</name>
    <dbReference type="NCBI Taxonomy" id="392030"/>
    <lineage>
        <taxon>Eukaryota</taxon>
        <taxon>Metazoa</taxon>
        <taxon>Spiralia</taxon>
        <taxon>Gnathifera</taxon>
        <taxon>Rotifera</taxon>
        <taxon>Eurotatoria</taxon>
        <taxon>Bdelloidea</taxon>
        <taxon>Philodinida</taxon>
        <taxon>Philodinidae</taxon>
        <taxon>Rotaria</taxon>
    </lineage>
</organism>
<reference evidence="3" key="1">
    <citation type="submission" date="2021-02" db="EMBL/GenBank/DDBJ databases">
        <authorList>
            <person name="Nowell W R."/>
        </authorList>
    </citation>
    <scope>NUCLEOTIDE SEQUENCE</scope>
</reference>
<accession>A0A819HNI0</accession>
<evidence type="ECO:0000313" key="6">
    <source>
        <dbReference type="Proteomes" id="UP000663866"/>
    </source>
</evidence>
<dbReference type="Proteomes" id="UP000681967">
    <property type="component" value="Unassembled WGS sequence"/>
</dbReference>
<dbReference type="EMBL" id="CAJOBF010010836">
    <property type="protein sequence ID" value="CAF4297360.1"/>
    <property type="molecule type" value="Genomic_DNA"/>
</dbReference>
<dbReference type="Proteomes" id="UP000663856">
    <property type="component" value="Unassembled WGS sequence"/>
</dbReference>
<evidence type="ECO:0000313" key="3">
    <source>
        <dbReference type="EMBL" id="CAF3902823.1"/>
    </source>
</evidence>